<dbReference type="Pfam" id="PF05547">
    <property type="entry name" value="Peptidase_M6"/>
    <property type="match status" value="1"/>
</dbReference>
<dbReference type="PANTHER" id="PTHR41775:SF1">
    <property type="entry name" value="PEPTIDASE M6-LIKE DOMAIN-CONTAINING PROTEIN"/>
    <property type="match status" value="1"/>
</dbReference>
<feature type="domain" description="PKD-like" evidence="2">
    <location>
        <begin position="533"/>
        <end position="600"/>
    </location>
</feature>
<name>A0A1M6I4X3_9BACT</name>
<dbReference type="OrthoDB" id="9813478at2"/>
<dbReference type="Proteomes" id="UP000184050">
    <property type="component" value="Unassembled WGS sequence"/>
</dbReference>
<keyword evidence="3" id="KW-0482">Metalloprotease</keyword>
<keyword evidence="3" id="KW-0645">Protease</keyword>
<feature type="domain" description="Peptidase M6-like" evidence="1">
    <location>
        <begin position="179"/>
        <end position="375"/>
    </location>
</feature>
<dbReference type="InterPro" id="IPR008757">
    <property type="entry name" value="Peptidase_M6-like_domain"/>
</dbReference>
<organism evidence="3 4">
    <name type="scientific">Tangfeifania diversioriginum</name>
    <dbReference type="NCBI Taxonomy" id="1168035"/>
    <lineage>
        <taxon>Bacteria</taxon>
        <taxon>Pseudomonadati</taxon>
        <taxon>Bacteroidota</taxon>
        <taxon>Bacteroidia</taxon>
        <taxon>Marinilabiliales</taxon>
        <taxon>Prolixibacteraceae</taxon>
        <taxon>Tangfeifania</taxon>
    </lineage>
</organism>
<dbReference type="RefSeq" id="WP_073169328.1">
    <property type="nucleotide sequence ID" value="NZ_FQZE01000015.1"/>
</dbReference>
<dbReference type="Pfam" id="PF19408">
    <property type="entry name" value="PKD_6"/>
    <property type="match status" value="1"/>
</dbReference>
<dbReference type="EMBL" id="FQZE01000015">
    <property type="protein sequence ID" value="SHJ29430.1"/>
    <property type="molecule type" value="Genomic_DNA"/>
</dbReference>
<dbReference type="GO" id="GO:0008237">
    <property type="term" value="F:metallopeptidase activity"/>
    <property type="evidence" value="ECO:0007669"/>
    <property type="project" value="UniProtKB-KW"/>
</dbReference>
<dbReference type="InterPro" id="IPR035986">
    <property type="entry name" value="PKD_dom_sf"/>
</dbReference>
<reference evidence="3 4" key="1">
    <citation type="submission" date="2016-11" db="EMBL/GenBank/DDBJ databases">
        <authorList>
            <person name="Jaros S."/>
            <person name="Januszkiewicz K."/>
            <person name="Wedrychowicz H."/>
        </authorList>
    </citation>
    <scope>NUCLEOTIDE SEQUENCE [LARGE SCALE GENOMIC DNA]</scope>
    <source>
        <strain evidence="3 4">DSM 27063</strain>
    </source>
</reference>
<dbReference type="PANTHER" id="PTHR41775">
    <property type="entry name" value="SECRETED PROTEIN-RELATED"/>
    <property type="match status" value="1"/>
</dbReference>
<evidence type="ECO:0000259" key="2">
    <source>
        <dbReference type="Pfam" id="PF19408"/>
    </source>
</evidence>
<keyword evidence="4" id="KW-1185">Reference proteome</keyword>
<keyword evidence="3" id="KW-0378">Hydrolase</keyword>
<dbReference type="STRING" id="1168035.SAMN05444280_11588"/>
<evidence type="ECO:0000259" key="1">
    <source>
        <dbReference type="Pfam" id="PF05547"/>
    </source>
</evidence>
<evidence type="ECO:0000313" key="4">
    <source>
        <dbReference type="Proteomes" id="UP000184050"/>
    </source>
</evidence>
<evidence type="ECO:0000313" key="3">
    <source>
        <dbReference type="EMBL" id="SHJ29430.1"/>
    </source>
</evidence>
<dbReference type="AlphaFoldDB" id="A0A1M6I4X3"/>
<sequence>MGKAIINQKLEIKCLFFIFLIVLSFTSQGQMMQKCPAYPDTIRMLQQENYFLECFIKGDEYFSIITTVDGFPLIENKNGKFEYATIDRTGKINSTGVLAKNKANRTEEEMNLLKTIDKKAIERIKPAPSKMSISGGLSYSIESFPTSGTRNLLVLLIDFTDLSFQIANNNFNSLMNQSNYNGTGSFRDYWLESSYSNLTVNSTVRGWYHAANNMAYYGANSGGSDVNPRLLVQEAVDAAENAGLDFSIYDNDNDGNVDGIIVIHAGYGEEAGGGPNTIWSHHWTLGSFKRTYDGVTIDDYALVPELRNNFGSNISNIGVICHEFGHSLDLPDLYDTDLSNGDSEGIGEWGLMGSGNWNNNGASPSNLCAWSKLFLGWSNPTVLYSPISISLPNSAQNNTFYRINTPHANEYFLLENRQFVGFDIGLPGTGLAIWHINTSKTTTSHIVANDVNANENLKGVDLEEADGNLDLDNNTNRGDDGDLYPGSSCNLSFEDNTTPNSQTYSPIDNTNKPVTNIIESGNTVRFDYMGYNPISDPSVVCSSGATFTIYSLPSVDSIIWETGFFLTIHSGQNTGSAVIKATGNGRSWVQARLVNDCGSITLPRQRIWAGTPAPTILLCTVNNNYPGSVGPSVDFGFAGEDYWLYAYGTDLSENDADYLWKFYPSDPLQLPVQRTGRQVEFSKDTPGNYSVSLQYNGVCGWTNEIFKNIRIEYDLRSKNYLSISPNPTTGETTLTIESGAETEALNSASIGEDTFDYNAEWDMEIYSPMQALKAQKAKLKGKSTTIQTSGWTEGVYTVRVKYKDEILTGKLIVKK</sequence>
<dbReference type="SUPFAM" id="SSF49299">
    <property type="entry name" value="PKD domain"/>
    <property type="match status" value="1"/>
</dbReference>
<protein>
    <submittedName>
        <fullName evidence="3">M6 family metalloprotease domain-containing protein</fullName>
    </submittedName>
</protein>
<dbReference type="InterPro" id="IPR045829">
    <property type="entry name" value="PKD_6"/>
</dbReference>
<accession>A0A1M6I4X3</accession>
<dbReference type="SUPFAM" id="SSF55486">
    <property type="entry name" value="Metalloproteases ('zincins'), catalytic domain"/>
    <property type="match status" value="1"/>
</dbReference>
<proteinExistence type="predicted"/>
<dbReference type="GO" id="GO:0006508">
    <property type="term" value="P:proteolysis"/>
    <property type="evidence" value="ECO:0007669"/>
    <property type="project" value="UniProtKB-KW"/>
</dbReference>
<dbReference type="NCBIfam" id="TIGR03296">
    <property type="entry name" value="M6dom_TIGR03296"/>
    <property type="match status" value="1"/>
</dbReference>
<gene>
    <name evidence="3" type="ORF">SAMN05444280_11588</name>
</gene>